<dbReference type="EMBL" id="JBIAQY010000027">
    <property type="protein sequence ID" value="MFF3574513.1"/>
    <property type="molecule type" value="Genomic_DNA"/>
</dbReference>
<evidence type="ECO:0000313" key="2">
    <source>
        <dbReference type="Proteomes" id="UP001601992"/>
    </source>
</evidence>
<gene>
    <name evidence="1" type="ORF">ACFYXQ_42875</name>
</gene>
<proteinExistence type="predicted"/>
<name>A0ABW6SDV4_9NOCA</name>
<dbReference type="Proteomes" id="UP001601992">
    <property type="component" value="Unassembled WGS sequence"/>
</dbReference>
<dbReference type="Gene3D" id="3.40.50.1820">
    <property type="entry name" value="alpha/beta hydrolase"/>
    <property type="match status" value="1"/>
</dbReference>
<keyword evidence="2" id="KW-1185">Reference proteome</keyword>
<accession>A0ABW6SDV4</accession>
<dbReference type="RefSeq" id="WP_040832236.1">
    <property type="nucleotide sequence ID" value="NZ_JBIAQY010000027.1"/>
</dbReference>
<dbReference type="InterPro" id="IPR029058">
    <property type="entry name" value="AB_hydrolase_fold"/>
</dbReference>
<comment type="caution">
    <text evidence="1">The sequence shown here is derived from an EMBL/GenBank/DDBJ whole genome shotgun (WGS) entry which is preliminary data.</text>
</comment>
<reference evidence="1 2" key="1">
    <citation type="submission" date="2024-10" db="EMBL/GenBank/DDBJ databases">
        <title>The Natural Products Discovery Center: Release of the First 8490 Sequenced Strains for Exploring Actinobacteria Biosynthetic Diversity.</title>
        <authorList>
            <person name="Kalkreuter E."/>
            <person name="Kautsar S.A."/>
            <person name="Yang D."/>
            <person name="Bader C.D."/>
            <person name="Teijaro C.N."/>
            <person name="Fluegel L."/>
            <person name="Davis C.M."/>
            <person name="Simpson J.R."/>
            <person name="Lauterbach L."/>
            <person name="Steele A.D."/>
            <person name="Gui C."/>
            <person name="Meng S."/>
            <person name="Li G."/>
            <person name="Viehrig K."/>
            <person name="Ye F."/>
            <person name="Su P."/>
            <person name="Kiefer A.F."/>
            <person name="Nichols A."/>
            <person name="Cepeda A.J."/>
            <person name="Yan W."/>
            <person name="Fan B."/>
            <person name="Jiang Y."/>
            <person name="Adhikari A."/>
            <person name="Zheng C.-J."/>
            <person name="Schuster L."/>
            <person name="Cowan T.M."/>
            <person name="Smanski M.J."/>
            <person name="Chevrette M.G."/>
            <person name="De Carvalho L.P.S."/>
            <person name="Shen B."/>
        </authorList>
    </citation>
    <scope>NUCLEOTIDE SEQUENCE [LARGE SCALE GENOMIC DNA]</scope>
    <source>
        <strain evidence="1 2">NPDC002593</strain>
    </source>
</reference>
<organism evidence="1 2">
    <name type="scientific">Nocardia jiangxiensis</name>
    <dbReference type="NCBI Taxonomy" id="282685"/>
    <lineage>
        <taxon>Bacteria</taxon>
        <taxon>Bacillati</taxon>
        <taxon>Actinomycetota</taxon>
        <taxon>Actinomycetes</taxon>
        <taxon>Mycobacteriales</taxon>
        <taxon>Nocardiaceae</taxon>
        <taxon>Nocardia</taxon>
    </lineage>
</organism>
<evidence type="ECO:0000313" key="1">
    <source>
        <dbReference type="EMBL" id="MFF3574513.1"/>
    </source>
</evidence>
<protein>
    <submittedName>
        <fullName evidence="1">Uncharacterized protein</fullName>
    </submittedName>
</protein>
<sequence>MTRLDELVIPYTSGIVAEPNSTNITVQDQCPQDLADHLALASDPVAARDVLNTLDPAHAAPVTCSLVLPAVGAIPGGSS</sequence>